<dbReference type="Gene3D" id="3.10.180.10">
    <property type="entry name" value="2,3-Dihydroxybiphenyl 1,2-Dioxygenase, domain 1"/>
    <property type="match status" value="1"/>
</dbReference>
<organism evidence="2 3">
    <name type="scientific">Rothia nasimurium</name>
    <dbReference type="NCBI Taxonomy" id="85336"/>
    <lineage>
        <taxon>Bacteria</taxon>
        <taxon>Bacillati</taxon>
        <taxon>Actinomycetota</taxon>
        <taxon>Actinomycetes</taxon>
        <taxon>Micrococcales</taxon>
        <taxon>Micrococcaceae</taxon>
        <taxon>Rothia</taxon>
    </lineage>
</organism>
<protein>
    <recommendedName>
        <fullName evidence="1">VOC domain-containing protein</fullName>
    </recommendedName>
</protein>
<dbReference type="Proteomes" id="UP000192359">
    <property type="component" value="Unassembled WGS sequence"/>
</dbReference>
<name>A0A1Y1RM36_9MICC</name>
<comment type="caution">
    <text evidence="2">The sequence shown here is derived from an EMBL/GenBank/DDBJ whole genome shotgun (WGS) entry which is preliminary data.</text>
</comment>
<evidence type="ECO:0000259" key="1">
    <source>
        <dbReference type="PROSITE" id="PS51819"/>
    </source>
</evidence>
<dbReference type="PANTHER" id="PTHR36503:SF2">
    <property type="entry name" value="BLR2408 PROTEIN"/>
    <property type="match status" value="1"/>
</dbReference>
<dbReference type="EMBL" id="LXWF01000043">
    <property type="protein sequence ID" value="ORC15512.1"/>
    <property type="molecule type" value="Genomic_DNA"/>
</dbReference>
<dbReference type="InterPro" id="IPR004360">
    <property type="entry name" value="Glyas_Fos-R_dOase_dom"/>
</dbReference>
<gene>
    <name evidence="2" type="ORF">A7979_07200</name>
</gene>
<accession>A0A1Y1RM36</accession>
<dbReference type="InterPro" id="IPR037523">
    <property type="entry name" value="VOC_core"/>
</dbReference>
<evidence type="ECO:0000313" key="2">
    <source>
        <dbReference type="EMBL" id="ORC15512.1"/>
    </source>
</evidence>
<dbReference type="InterPro" id="IPR029068">
    <property type="entry name" value="Glyas_Bleomycin-R_OHBP_Dase"/>
</dbReference>
<sequence>MHSLWFNIGVADLDRSARFFTALGFEQDSHMPEAMRRVALPDDSYIMLFPHEAMEQFFPVSYENSRTEVLISIGVESRDEVAEIMAKVEAAGGAVTAPPMEFNGFYGAGFTDPDGHHFNLLVVPKG</sequence>
<dbReference type="Pfam" id="PF00903">
    <property type="entry name" value="Glyoxalase"/>
    <property type="match status" value="1"/>
</dbReference>
<dbReference type="PROSITE" id="PS51819">
    <property type="entry name" value="VOC"/>
    <property type="match status" value="1"/>
</dbReference>
<proteinExistence type="predicted"/>
<dbReference type="OrthoDB" id="4265398at2"/>
<dbReference type="SUPFAM" id="SSF54593">
    <property type="entry name" value="Glyoxalase/Bleomycin resistance protein/Dihydroxybiphenyl dioxygenase"/>
    <property type="match status" value="1"/>
</dbReference>
<dbReference type="PANTHER" id="PTHR36503">
    <property type="entry name" value="BLR2520 PROTEIN"/>
    <property type="match status" value="1"/>
</dbReference>
<reference evidence="2 3" key="1">
    <citation type="submission" date="2016-05" db="EMBL/GenBank/DDBJ databases">
        <title>Draft genome sequence of a porcine commensal Rothia nasimurium.</title>
        <authorList>
            <person name="Gaiser R.A."/>
            <person name="Van Baarlen P."/>
            <person name="Wells J.M."/>
        </authorList>
    </citation>
    <scope>NUCLEOTIDE SEQUENCE [LARGE SCALE GENOMIC DNA]</scope>
    <source>
        <strain evidence="2 3">PT-32</strain>
    </source>
</reference>
<dbReference type="RefSeq" id="WP_083093443.1">
    <property type="nucleotide sequence ID" value="NZ_LXWF01000043.1"/>
</dbReference>
<feature type="domain" description="VOC" evidence="1">
    <location>
        <begin position="2"/>
        <end position="123"/>
    </location>
</feature>
<keyword evidence="3" id="KW-1185">Reference proteome</keyword>
<dbReference type="AlphaFoldDB" id="A0A1Y1RM36"/>
<evidence type="ECO:0000313" key="3">
    <source>
        <dbReference type="Proteomes" id="UP000192359"/>
    </source>
</evidence>